<evidence type="ECO:0000313" key="3">
    <source>
        <dbReference type="EMBL" id="WFC99541.1"/>
    </source>
</evidence>
<feature type="region of interest" description="Disordered" evidence="1">
    <location>
        <begin position="717"/>
        <end position="738"/>
    </location>
</feature>
<dbReference type="Gene3D" id="3.40.525.10">
    <property type="entry name" value="CRAL-TRIO lipid binding domain"/>
    <property type="match status" value="1"/>
</dbReference>
<feature type="compositionally biased region" description="Polar residues" evidence="1">
    <location>
        <begin position="438"/>
        <end position="477"/>
    </location>
</feature>
<feature type="compositionally biased region" description="Basic and acidic residues" evidence="1">
    <location>
        <begin position="820"/>
        <end position="830"/>
    </location>
</feature>
<feature type="region of interest" description="Disordered" evidence="1">
    <location>
        <begin position="429"/>
        <end position="479"/>
    </location>
</feature>
<evidence type="ECO:0000313" key="4">
    <source>
        <dbReference type="Proteomes" id="UP001219567"/>
    </source>
</evidence>
<sequence>MSKRLPVSDVQPLPGHIGNLTQEQNAKLAEIWGLFFSIIDNPDKAKSGKIATDAGNAEDQLHGLSKDDRDKALKSQHEEQESLKALFKTHGVDEFYSQFWFLVGPDAPDMVMLKFLRARKWNVHRAFAMLANCVKWRIESNVIDLLYRGDEGMSQLDDKYLMQLEAEKTYATGATDDLMPLIYIDVKRHLAKAQGAETMTRFVIVSAESFRTLMTHPSDKIVIIFDLSGFGWKNMDWHTLTTIMKILEAYYPETLRKLYIHNAPWIFQGIWKALRPLLDPNVRNKIEFSKNASDLDLVPKNRLLSHLGGDLVSYPEYIAPSSNDNTSRPVGDPQREKAWQRFIEQAKNYEQITKEWETSQGQDAQIQSKRELATDKLRLAWLDLDPLVRGKNIYHRSGILREDGTRHWEYKQKDGTVLTHILGEDRSRSALQKRVGQLDNSSESQSATQQRENNSASSQQEEPSSNYDSYQQANPHQHSADEFGAASAGVAGVGAGAAGAAAYQRFNTSSHQQSYEPGMNYATSSGQTPSQDAAYSQGQGYEQGAYATDAYDPSMYQSGDYQQNYAQDTYAMQDFQNPHEYQSNQWNGNASYYDPYANQYSRSSNAYGQQGSTSTGTSYPQTATDTAMGAGAGMVAGAALSAGAGVAAGATVGAGAALGAGAGYAVGANTANGNGMTPSNSLSYLRSYLGSQQAGGQDHEKSSLYSGASAQNSTEDLFLDAPGEPMDIATEQKSPNQVVHDGAKGYDLTHGKNFELEDGVEANADASETNNQSGAHMDFAEQIAEGGMTSHGSEINKEKSPLAGFPNYANGGGAQNIAEANRRARESQEKARKKQSFLSKLNCCGGSSKHET</sequence>
<dbReference type="Pfam" id="PF03765">
    <property type="entry name" value="CRAL_TRIO_N"/>
    <property type="match status" value="1"/>
</dbReference>
<protein>
    <recommendedName>
        <fullName evidence="2">CRAL-TRIO domain-containing protein</fullName>
    </recommendedName>
</protein>
<dbReference type="EMBL" id="CP119945">
    <property type="protein sequence ID" value="WFC99541.1"/>
    <property type="molecule type" value="Genomic_DNA"/>
</dbReference>
<keyword evidence="4" id="KW-1185">Reference proteome</keyword>
<dbReference type="InterPro" id="IPR011074">
    <property type="entry name" value="CRAL/TRIO_N_dom"/>
</dbReference>
<evidence type="ECO:0000256" key="1">
    <source>
        <dbReference type="SAM" id="MobiDB-lite"/>
    </source>
</evidence>
<name>A0AAJ5YTL0_9BASI</name>
<dbReference type="SMART" id="SM00516">
    <property type="entry name" value="SEC14"/>
    <property type="match status" value="1"/>
</dbReference>
<dbReference type="InterPro" id="IPR052432">
    <property type="entry name" value="PITP/CRAL-TRIO"/>
</dbReference>
<accession>A0AAJ5YTL0</accession>
<dbReference type="InterPro" id="IPR036273">
    <property type="entry name" value="CRAL/TRIO_N_dom_sf"/>
</dbReference>
<dbReference type="InterPro" id="IPR001251">
    <property type="entry name" value="CRAL-TRIO_dom"/>
</dbReference>
<dbReference type="PANTHER" id="PTHR46590">
    <property type="entry name" value="PHOSPHATIDYLINOSITOL TRANSFER PROTEIN CSR1-RELATED"/>
    <property type="match status" value="1"/>
</dbReference>
<evidence type="ECO:0000259" key="2">
    <source>
        <dbReference type="PROSITE" id="PS50191"/>
    </source>
</evidence>
<feature type="region of interest" description="Disordered" evidence="1">
    <location>
        <begin position="509"/>
        <end position="539"/>
    </location>
</feature>
<dbReference type="Pfam" id="PF00650">
    <property type="entry name" value="CRAL_TRIO"/>
    <property type="match status" value="1"/>
</dbReference>
<dbReference type="CDD" id="cd00170">
    <property type="entry name" value="SEC14"/>
    <property type="match status" value="1"/>
</dbReference>
<dbReference type="SUPFAM" id="SSF52087">
    <property type="entry name" value="CRAL/TRIO domain"/>
    <property type="match status" value="1"/>
</dbReference>
<dbReference type="PANTHER" id="PTHR46590:SF1">
    <property type="entry name" value="PHOSPHATIDYLINOSITOL TRANSFER PROTEIN CSR1"/>
    <property type="match status" value="1"/>
</dbReference>
<feature type="domain" description="CRAL-TRIO" evidence="2">
    <location>
        <begin position="157"/>
        <end position="315"/>
    </location>
</feature>
<dbReference type="SMART" id="SM01100">
    <property type="entry name" value="CRAL_TRIO_N"/>
    <property type="match status" value="1"/>
</dbReference>
<organism evidence="3 4">
    <name type="scientific">Malassezia yamatoensis</name>
    <dbReference type="NCBI Taxonomy" id="253288"/>
    <lineage>
        <taxon>Eukaryota</taxon>
        <taxon>Fungi</taxon>
        <taxon>Dikarya</taxon>
        <taxon>Basidiomycota</taxon>
        <taxon>Ustilaginomycotina</taxon>
        <taxon>Malasseziomycetes</taxon>
        <taxon>Malasseziales</taxon>
        <taxon>Malasseziaceae</taxon>
        <taxon>Malassezia</taxon>
    </lineage>
</organism>
<dbReference type="InterPro" id="IPR036865">
    <property type="entry name" value="CRAL-TRIO_dom_sf"/>
</dbReference>
<gene>
    <name evidence="3" type="ORF">MYAM1_002286</name>
</gene>
<feature type="region of interest" description="Disordered" evidence="1">
    <location>
        <begin position="813"/>
        <end position="836"/>
    </location>
</feature>
<dbReference type="AlphaFoldDB" id="A0AAJ5YTL0"/>
<proteinExistence type="predicted"/>
<reference evidence="3 4" key="1">
    <citation type="submission" date="2023-03" db="EMBL/GenBank/DDBJ databases">
        <title>Mating type loci evolution in Malassezia.</title>
        <authorList>
            <person name="Coelho M.A."/>
        </authorList>
    </citation>
    <scope>NUCLEOTIDE SEQUENCE [LARGE SCALE GENOMIC DNA]</scope>
    <source>
        <strain evidence="3 4">CBS 9725</strain>
    </source>
</reference>
<dbReference type="Proteomes" id="UP001219567">
    <property type="component" value="Chromosome 3"/>
</dbReference>
<dbReference type="PROSITE" id="PS50191">
    <property type="entry name" value="CRAL_TRIO"/>
    <property type="match status" value="1"/>
</dbReference>
<dbReference type="SUPFAM" id="SSF46938">
    <property type="entry name" value="CRAL/TRIO N-terminal domain"/>
    <property type="match status" value="1"/>
</dbReference>